<accession>A0A7R9MEH3</accession>
<protein>
    <recommendedName>
        <fullName evidence="2">FERM central domain-containing protein</fullName>
    </recommendedName>
</protein>
<sequence length="341" mass="38591">MATHSGRCFFLTYIEGNGESQALGFRLESALTANAIYRAVTEKHAFYSCETVRNTVATQFIRDLKGTIISLFNENTTLGKNYVFDIRRTCREVYDHTRRELYQLEAIAKSEDTESLKSLGDLCLEFESIASHPHLCRKSECKDMKDRLDALQDSMLCRICFDSEVCTAFNCGHVVCCDSSQSETGDFDSEVTSALLSYRKWIPLSILETEVLCSSPTLQRKGKRRKHHSGSSGPEISSENEESFSDMESNSWTTTSLNQVFNSTEFSSLTNSIIQYHQKLESTKPMHAKYLFLQEVANLEDIGVEYFFVKLNNNSEDPYKIGVGPKGVTIVCELTNEVKYT</sequence>
<dbReference type="EMBL" id="OC930138">
    <property type="protein sequence ID" value="CAD7658581.1"/>
    <property type="molecule type" value="Genomic_DNA"/>
</dbReference>
<dbReference type="InterPro" id="IPR019748">
    <property type="entry name" value="FERM_central"/>
</dbReference>
<feature type="region of interest" description="Disordered" evidence="1">
    <location>
        <begin position="221"/>
        <end position="248"/>
    </location>
</feature>
<organism evidence="3">
    <name type="scientific">Oppiella nova</name>
    <dbReference type="NCBI Taxonomy" id="334625"/>
    <lineage>
        <taxon>Eukaryota</taxon>
        <taxon>Metazoa</taxon>
        <taxon>Ecdysozoa</taxon>
        <taxon>Arthropoda</taxon>
        <taxon>Chelicerata</taxon>
        <taxon>Arachnida</taxon>
        <taxon>Acari</taxon>
        <taxon>Acariformes</taxon>
        <taxon>Sarcoptiformes</taxon>
        <taxon>Oribatida</taxon>
        <taxon>Brachypylina</taxon>
        <taxon>Oppioidea</taxon>
        <taxon>Oppiidae</taxon>
        <taxon>Oppiella</taxon>
    </lineage>
</organism>
<dbReference type="EMBL" id="CAJPVJ010015313">
    <property type="protein sequence ID" value="CAG2175767.1"/>
    <property type="molecule type" value="Genomic_DNA"/>
</dbReference>
<name>A0A7R9MEH3_9ACAR</name>
<evidence type="ECO:0000313" key="3">
    <source>
        <dbReference type="EMBL" id="CAD7658581.1"/>
    </source>
</evidence>
<evidence type="ECO:0000313" key="4">
    <source>
        <dbReference type="Proteomes" id="UP000728032"/>
    </source>
</evidence>
<evidence type="ECO:0000259" key="2">
    <source>
        <dbReference type="Pfam" id="PF00373"/>
    </source>
</evidence>
<dbReference type="AlphaFoldDB" id="A0A7R9MEH3"/>
<gene>
    <name evidence="3" type="ORF">ONB1V03_LOCUS15202</name>
</gene>
<evidence type="ECO:0000256" key="1">
    <source>
        <dbReference type="SAM" id="MobiDB-lite"/>
    </source>
</evidence>
<dbReference type="SUPFAM" id="SSF47031">
    <property type="entry name" value="Second domain of FERM"/>
    <property type="match status" value="1"/>
</dbReference>
<dbReference type="Proteomes" id="UP000728032">
    <property type="component" value="Unassembled WGS sequence"/>
</dbReference>
<feature type="domain" description="FERM central" evidence="2">
    <location>
        <begin position="181"/>
        <end position="307"/>
    </location>
</feature>
<dbReference type="Pfam" id="PF00373">
    <property type="entry name" value="FERM_M"/>
    <property type="match status" value="1"/>
</dbReference>
<reference evidence="3" key="1">
    <citation type="submission" date="2020-11" db="EMBL/GenBank/DDBJ databases">
        <authorList>
            <person name="Tran Van P."/>
        </authorList>
    </citation>
    <scope>NUCLEOTIDE SEQUENCE</scope>
</reference>
<dbReference type="InterPro" id="IPR035963">
    <property type="entry name" value="FERM_2"/>
</dbReference>
<proteinExistence type="predicted"/>
<keyword evidence="4" id="KW-1185">Reference proteome</keyword>
<dbReference type="CDD" id="cd14473">
    <property type="entry name" value="FERM_B-lobe"/>
    <property type="match status" value="1"/>
</dbReference>
<dbReference type="OrthoDB" id="10037309at2759"/>